<keyword evidence="1" id="KW-0223">Dioxygenase</keyword>
<keyword evidence="2" id="KW-1185">Reference proteome</keyword>
<gene>
    <name evidence="1" type="ORF">DFR24_2034</name>
</gene>
<dbReference type="Pfam" id="PF05721">
    <property type="entry name" value="PhyH"/>
    <property type="match status" value="1"/>
</dbReference>
<dbReference type="AlphaFoldDB" id="A0A4V3F6H0"/>
<keyword evidence="1" id="KW-0560">Oxidoreductase</keyword>
<dbReference type="PANTHER" id="PTHR20883">
    <property type="entry name" value="PHYTANOYL-COA DIOXYGENASE DOMAIN CONTAINING 1"/>
    <property type="match status" value="1"/>
</dbReference>
<dbReference type="InterPro" id="IPR008775">
    <property type="entry name" value="Phytyl_CoA_dOase-like"/>
</dbReference>
<dbReference type="RefSeq" id="WP_133881120.1">
    <property type="nucleotide sequence ID" value="NZ_MWIN01000001.1"/>
</dbReference>
<evidence type="ECO:0000313" key="2">
    <source>
        <dbReference type="Proteomes" id="UP000295341"/>
    </source>
</evidence>
<dbReference type="EMBL" id="SOBT01000008">
    <property type="protein sequence ID" value="TDU32636.1"/>
    <property type="molecule type" value="Genomic_DNA"/>
</dbReference>
<dbReference type="GO" id="GO:0016706">
    <property type="term" value="F:2-oxoglutarate-dependent dioxygenase activity"/>
    <property type="evidence" value="ECO:0007669"/>
    <property type="project" value="UniProtKB-ARBA"/>
</dbReference>
<reference evidence="1 2" key="1">
    <citation type="submission" date="2019-03" db="EMBL/GenBank/DDBJ databases">
        <title>Genomic Encyclopedia of Type Strains, Phase IV (KMG-IV): sequencing the most valuable type-strain genomes for metagenomic binning, comparative biology and taxonomic classification.</title>
        <authorList>
            <person name="Goeker M."/>
        </authorList>
    </citation>
    <scope>NUCLEOTIDE SEQUENCE [LARGE SCALE GENOMIC DNA]</scope>
    <source>
        <strain evidence="1 2">DSM 26377</strain>
    </source>
</reference>
<organism evidence="1 2">
    <name type="scientific">Panacagrimonas perspica</name>
    <dbReference type="NCBI Taxonomy" id="381431"/>
    <lineage>
        <taxon>Bacteria</taxon>
        <taxon>Pseudomonadati</taxon>
        <taxon>Pseudomonadota</taxon>
        <taxon>Gammaproteobacteria</taxon>
        <taxon>Nevskiales</taxon>
        <taxon>Nevskiaceae</taxon>
        <taxon>Panacagrimonas</taxon>
    </lineage>
</organism>
<dbReference type="Gene3D" id="2.60.120.620">
    <property type="entry name" value="q2cbj1_9rhob like domain"/>
    <property type="match status" value="1"/>
</dbReference>
<dbReference type="Proteomes" id="UP000295341">
    <property type="component" value="Unassembled WGS sequence"/>
</dbReference>
<name>A0A4V3F6H0_9GAMM</name>
<dbReference type="PANTHER" id="PTHR20883:SF49">
    <property type="entry name" value="PHYTANOYL-COA DIOXYGENASE"/>
    <property type="match status" value="1"/>
</dbReference>
<dbReference type="OrthoDB" id="9814777at2"/>
<sequence>MNAPTTARNLQIDYSAYADTYRRDGVVIIQGALDEAQMKRVEGAFEARLANPGPHAERIFPDDRAVTLQTVGISADDPIIVPLLHHTALADIAQSLLGGVPLWYMQDQLWMKEGGNARRTCWHQDSSYFPANGLDSVVMWFCMDPVAKVNCLEVVRGSHKGPTYNGSLLDPADPTEPLYEGTDYPRLPDIEGNRSRWDIVSADMERGDVLVFNMNSLHGGAPTFPGQRRRTLSFRFFGPDYHFATRPRIRTDHPMAAARANQDSERLSVGYAGLSVGDPIGKSAFFKKVRDAGPGWKAAV</sequence>
<accession>A0A4V3F6H0</accession>
<evidence type="ECO:0000313" key="1">
    <source>
        <dbReference type="EMBL" id="TDU32636.1"/>
    </source>
</evidence>
<comment type="caution">
    <text evidence="1">The sequence shown here is derived from an EMBL/GenBank/DDBJ whole genome shotgun (WGS) entry which is preliminary data.</text>
</comment>
<dbReference type="GO" id="GO:0005506">
    <property type="term" value="F:iron ion binding"/>
    <property type="evidence" value="ECO:0007669"/>
    <property type="project" value="UniProtKB-ARBA"/>
</dbReference>
<protein>
    <submittedName>
        <fullName evidence="1">Ectoine hydroxylase-related dioxygenase (Phytanoyl-CoA dioxygenase family)</fullName>
    </submittedName>
</protein>
<proteinExistence type="predicted"/>
<dbReference type="SUPFAM" id="SSF51197">
    <property type="entry name" value="Clavaminate synthase-like"/>
    <property type="match status" value="1"/>
</dbReference>